<dbReference type="PRINTS" id="PR00812">
    <property type="entry name" value="BCTERIALGSPF"/>
</dbReference>
<keyword evidence="4" id="KW-1003">Cell membrane</keyword>
<accession>A0A6J6A2R3</accession>
<dbReference type="EMBL" id="CAESGF010000001">
    <property type="protein sequence ID" value="CAB4362289.1"/>
    <property type="molecule type" value="Genomic_DNA"/>
</dbReference>
<evidence type="ECO:0000313" key="15">
    <source>
        <dbReference type="EMBL" id="CAB4915640.1"/>
    </source>
</evidence>
<dbReference type="EMBL" id="CAFBMT010000002">
    <property type="protein sequence ID" value="CAB4915640.1"/>
    <property type="molecule type" value="Genomic_DNA"/>
</dbReference>
<feature type="transmembrane region" description="Helical" evidence="9">
    <location>
        <begin position="373"/>
        <end position="394"/>
    </location>
</feature>
<dbReference type="PROSITE" id="PS00874">
    <property type="entry name" value="T2SP_F"/>
    <property type="match status" value="1"/>
</dbReference>
<keyword evidence="8 9" id="KW-0472">Membrane</keyword>
<dbReference type="GO" id="GO:0005886">
    <property type="term" value="C:plasma membrane"/>
    <property type="evidence" value="ECO:0007669"/>
    <property type="project" value="UniProtKB-SubCell"/>
</dbReference>
<dbReference type="FunFam" id="1.20.81.30:FF:000001">
    <property type="entry name" value="Type II secretion system protein F"/>
    <property type="match status" value="1"/>
</dbReference>
<evidence type="ECO:0000256" key="1">
    <source>
        <dbReference type="ARBA" id="ARBA00004429"/>
    </source>
</evidence>
<feature type="transmembrane region" description="Helical" evidence="9">
    <location>
        <begin position="167"/>
        <end position="189"/>
    </location>
</feature>
<dbReference type="EMBL" id="CAFBOL010000010">
    <property type="protein sequence ID" value="CAB4978515.1"/>
    <property type="molecule type" value="Genomic_DNA"/>
</dbReference>
<evidence type="ECO:0000256" key="9">
    <source>
        <dbReference type="SAM" id="Phobius"/>
    </source>
</evidence>
<feature type="domain" description="Type II secretion system protein GspF" evidence="10">
    <location>
        <begin position="67"/>
        <end position="190"/>
    </location>
</feature>
<dbReference type="Gene3D" id="1.20.81.30">
    <property type="entry name" value="Type II secretion system (T2SS), domain F"/>
    <property type="match status" value="2"/>
</dbReference>
<dbReference type="PANTHER" id="PTHR30012:SF0">
    <property type="entry name" value="TYPE II SECRETION SYSTEM PROTEIN F-RELATED"/>
    <property type="match status" value="1"/>
</dbReference>
<dbReference type="PANTHER" id="PTHR30012">
    <property type="entry name" value="GENERAL SECRETION PATHWAY PROTEIN"/>
    <property type="match status" value="1"/>
</dbReference>
<evidence type="ECO:0000313" key="13">
    <source>
        <dbReference type="EMBL" id="CAB4833590.1"/>
    </source>
</evidence>
<evidence type="ECO:0000256" key="5">
    <source>
        <dbReference type="ARBA" id="ARBA00022519"/>
    </source>
</evidence>
<evidence type="ECO:0000256" key="7">
    <source>
        <dbReference type="ARBA" id="ARBA00022989"/>
    </source>
</evidence>
<dbReference type="EMBL" id="CAEZYF010000004">
    <property type="protein sequence ID" value="CAB4715193.1"/>
    <property type="molecule type" value="Genomic_DNA"/>
</dbReference>
<feature type="domain" description="Type II secretion system protein GspF" evidence="10">
    <location>
        <begin position="271"/>
        <end position="390"/>
    </location>
</feature>
<evidence type="ECO:0000256" key="8">
    <source>
        <dbReference type="ARBA" id="ARBA00023136"/>
    </source>
</evidence>
<keyword evidence="7 9" id="KW-1133">Transmembrane helix</keyword>
<dbReference type="EMBL" id="CAFBIY010000134">
    <property type="protein sequence ID" value="CAB4852492.1"/>
    <property type="molecule type" value="Genomic_DNA"/>
</dbReference>
<evidence type="ECO:0000256" key="4">
    <source>
        <dbReference type="ARBA" id="ARBA00022475"/>
    </source>
</evidence>
<keyword evidence="6 9" id="KW-0812">Transmembrane</keyword>
<dbReference type="EMBL" id="CAFAAV010000229">
    <property type="protein sequence ID" value="CAB4833590.1"/>
    <property type="molecule type" value="Genomic_DNA"/>
</dbReference>
<dbReference type="AlphaFoldDB" id="A0A6J6A2R3"/>
<evidence type="ECO:0000313" key="14">
    <source>
        <dbReference type="EMBL" id="CAB4852492.1"/>
    </source>
</evidence>
<name>A0A6J6A2R3_9ZZZZ</name>
<dbReference type="InterPro" id="IPR042094">
    <property type="entry name" value="T2SS_GspF_sf"/>
</dbReference>
<gene>
    <name evidence="12" type="ORF">UFOPK2656_00931</name>
    <name evidence="13" type="ORF">UFOPK3099_02372</name>
    <name evidence="14" type="ORF">UFOPK3267_02114</name>
    <name evidence="15" type="ORF">UFOPK3651_00514</name>
    <name evidence="16" type="ORF">UFOPK3931_00655</name>
    <name evidence="11" type="ORF">UFOPK4189_00061</name>
</gene>
<keyword evidence="3" id="KW-0813">Transport</keyword>
<feature type="transmembrane region" description="Helical" evidence="9">
    <location>
        <begin position="219"/>
        <end position="238"/>
    </location>
</feature>
<organism evidence="11">
    <name type="scientific">freshwater metagenome</name>
    <dbReference type="NCBI Taxonomy" id="449393"/>
    <lineage>
        <taxon>unclassified sequences</taxon>
        <taxon>metagenomes</taxon>
        <taxon>ecological metagenomes</taxon>
    </lineage>
</organism>
<sequence>MTAFVYTAVDVDGKDVKGKIDAVDEPDARRLLMLQNLDVRHVSGRIPLMQRELGGKEKVKQTDILHFSRQMAAFVHAGLPVIDGLDIISRSTSNKTFADALHDMRDQIRQGVPFVDALAQHESMLPSYYLGIVRSSELTGRLDVALEHLAVYMEREHEARSRIKSALAYPSVIVGMSVVSVIVLSVFVLPKFVSLFEELHATLPLTTRMLMNFANFSSSYWWTYLVAIGGFVIGVQWMRKQAATKRFLDRMLLKVPLIGEVVLFSGVERVCRILATMWEAGVPIDNAMVAAIQSSNNTVIAGKLRTIQEAVLEGDGLAEPFAAADIFPDAAVQMITVGEATGTLADQLLGAADFYEREIEFKLKRLTTYFEPLIIIMVSFVVGFVAVALVQAMYGSLSSSQLK</sequence>
<dbReference type="Pfam" id="PF00482">
    <property type="entry name" value="T2SSF"/>
    <property type="match status" value="2"/>
</dbReference>
<evidence type="ECO:0000256" key="6">
    <source>
        <dbReference type="ARBA" id="ARBA00022692"/>
    </source>
</evidence>
<keyword evidence="5" id="KW-0997">Cell inner membrane</keyword>
<dbReference type="InterPro" id="IPR018076">
    <property type="entry name" value="T2SS_GspF_dom"/>
</dbReference>
<protein>
    <submittedName>
        <fullName evidence="11">Unannotated protein</fullName>
    </submittedName>
</protein>
<evidence type="ECO:0000313" key="12">
    <source>
        <dbReference type="EMBL" id="CAB4715193.1"/>
    </source>
</evidence>
<evidence type="ECO:0000313" key="11">
    <source>
        <dbReference type="EMBL" id="CAB4362289.1"/>
    </source>
</evidence>
<dbReference type="GO" id="GO:0009306">
    <property type="term" value="P:protein secretion"/>
    <property type="evidence" value="ECO:0007669"/>
    <property type="project" value="InterPro"/>
</dbReference>
<proteinExistence type="inferred from homology"/>
<comment type="similarity">
    <text evidence="2">Belongs to the GSP F family.</text>
</comment>
<reference evidence="11" key="1">
    <citation type="submission" date="2020-05" db="EMBL/GenBank/DDBJ databases">
        <authorList>
            <person name="Chiriac C."/>
            <person name="Salcher M."/>
            <person name="Ghai R."/>
            <person name="Kavagutti S V."/>
        </authorList>
    </citation>
    <scope>NUCLEOTIDE SEQUENCE</scope>
</reference>
<evidence type="ECO:0000259" key="10">
    <source>
        <dbReference type="Pfam" id="PF00482"/>
    </source>
</evidence>
<evidence type="ECO:0000256" key="3">
    <source>
        <dbReference type="ARBA" id="ARBA00022448"/>
    </source>
</evidence>
<dbReference type="InterPro" id="IPR003004">
    <property type="entry name" value="GspF/PilC"/>
</dbReference>
<comment type="subcellular location">
    <subcellularLocation>
        <location evidence="1">Cell inner membrane</location>
        <topology evidence="1">Multi-pass membrane protein</topology>
    </subcellularLocation>
</comment>
<evidence type="ECO:0000256" key="2">
    <source>
        <dbReference type="ARBA" id="ARBA00005745"/>
    </source>
</evidence>
<evidence type="ECO:0000313" key="16">
    <source>
        <dbReference type="EMBL" id="CAB4978515.1"/>
    </source>
</evidence>
<dbReference type="InterPro" id="IPR001992">
    <property type="entry name" value="T2SS_GspF/T4SS_PilC_CS"/>
</dbReference>